<dbReference type="InterPro" id="IPR009057">
    <property type="entry name" value="Homeodomain-like_sf"/>
</dbReference>
<evidence type="ECO:0000256" key="3">
    <source>
        <dbReference type="ARBA" id="ARBA00023163"/>
    </source>
</evidence>
<evidence type="ECO:0000256" key="1">
    <source>
        <dbReference type="ARBA" id="ARBA00023015"/>
    </source>
</evidence>
<reference evidence="5" key="1">
    <citation type="submission" date="2020-03" db="EMBL/GenBank/DDBJ databases">
        <authorList>
            <person name="Guo F."/>
        </authorList>
    </citation>
    <scope>NUCLEOTIDE SEQUENCE</scope>
    <source>
        <strain evidence="5">JCM 30134</strain>
    </source>
</reference>
<name>A0A9E5MJM6_9GAMM</name>
<protein>
    <recommendedName>
        <fullName evidence="4">HTH araC/xylS-type domain-containing protein</fullName>
    </recommendedName>
</protein>
<dbReference type="Proteomes" id="UP000787472">
    <property type="component" value="Unassembled WGS sequence"/>
</dbReference>
<evidence type="ECO:0000256" key="2">
    <source>
        <dbReference type="ARBA" id="ARBA00023125"/>
    </source>
</evidence>
<organism evidence="5 6">
    <name type="scientific">Pseudomaricurvus hydrocarbonicus</name>
    <dbReference type="NCBI Taxonomy" id="1470433"/>
    <lineage>
        <taxon>Bacteria</taxon>
        <taxon>Pseudomonadati</taxon>
        <taxon>Pseudomonadota</taxon>
        <taxon>Gammaproteobacteria</taxon>
        <taxon>Cellvibrionales</taxon>
        <taxon>Cellvibrionaceae</taxon>
        <taxon>Pseudomaricurvus</taxon>
    </lineage>
</organism>
<accession>A0A9E5MJM6</accession>
<comment type="caution">
    <text evidence="5">The sequence shown here is derived from an EMBL/GenBank/DDBJ whole genome shotgun (WGS) entry which is preliminary data.</text>
</comment>
<dbReference type="AlphaFoldDB" id="A0A9E5MJM6"/>
<dbReference type="PANTHER" id="PTHR46796">
    <property type="entry name" value="HTH-TYPE TRANSCRIPTIONAL ACTIVATOR RHAS-RELATED"/>
    <property type="match status" value="1"/>
</dbReference>
<sequence>MHIQPLPVMYLSDKRSIYLGRAHLPLREIHAGTSWLLVCLEGHIRFRTHSQEHWVPAKSLLVPAGTKINIDNKNAVLSVCYLDASSTDFTVVKNQMHAASGGVFHHHTDEAQLIATLLQLRDDEPPFEEAQTRVEQLLYPHPHDGDAPLKVDPRIQHVVQRIRETSAENVSVKEFAREVAMSESGLIKLFRKHIGAPIRKHRLWYRLTNFIIFVMAGKSIPEATKLAGFSDASHLSKCYSGLIGVPVSVAFSRAIVIKCIVGDADLLKAEATEPKSKRLILDPQLWKNKPAKVAGN</sequence>
<dbReference type="PROSITE" id="PS01124">
    <property type="entry name" value="HTH_ARAC_FAMILY_2"/>
    <property type="match status" value="1"/>
</dbReference>
<dbReference type="Gene3D" id="1.10.10.60">
    <property type="entry name" value="Homeodomain-like"/>
    <property type="match status" value="1"/>
</dbReference>
<evidence type="ECO:0000313" key="5">
    <source>
        <dbReference type="EMBL" id="NHO64222.1"/>
    </source>
</evidence>
<evidence type="ECO:0000259" key="4">
    <source>
        <dbReference type="PROSITE" id="PS01124"/>
    </source>
</evidence>
<dbReference type="Pfam" id="PF12833">
    <property type="entry name" value="HTH_18"/>
    <property type="match status" value="1"/>
</dbReference>
<gene>
    <name evidence="5" type="ORF">G8770_01515</name>
</gene>
<dbReference type="InterPro" id="IPR050204">
    <property type="entry name" value="AraC_XylS_family_regulators"/>
</dbReference>
<keyword evidence="1" id="KW-0805">Transcription regulation</keyword>
<dbReference type="GO" id="GO:0043565">
    <property type="term" value="F:sequence-specific DNA binding"/>
    <property type="evidence" value="ECO:0007669"/>
    <property type="project" value="InterPro"/>
</dbReference>
<keyword evidence="2" id="KW-0238">DNA-binding</keyword>
<feature type="domain" description="HTH araC/xylS-type" evidence="4">
    <location>
        <begin position="156"/>
        <end position="253"/>
    </location>
</feature>
<proteinExistence type="predicted"/>
<dbReference type="RefSeq" id="WP_167181038.1">
    <property type="nucleotide sequence ID" value="NZ_JAAONZ010000001.1"/>
</dbReference>
<evidence type="ECO:0000313" key="6">
    <source>
        <dbReference type="Proteomes" id="UP000787472"/>
    </source>
</evidence>
<keyword evidence="6" id="KW-1185">Reference proteome</keyword>
<dbReference type="EMBL" id="JAAONZ010000001">
    <property type="protein sequence ID" value="NHO64222.1"/>
    <property type="molecule type" value="Genomic_DNA"/>
</dbReference>
<dbReference type="GO" id="GO:0003700">
    <property type="term" value="F:DNA-binding transcription factor activity"/>
    <property type="evidence" value="ECO:0007669"/>
    <property type="project" value="InterPro"/>
</dbReference>
<keyword evidence="3" id="KW-0804">Transcription</keyword>
<dbReference type="SMART" id="SM00342">
    <property type="entry name" value="HTH_ARAC"/>
    <property type="match status" value="1"/>
</dbReference>
<dbReference type="SUPFAM" id="SSF46689">
    <property type="entry name" value="Homeodomain-like"/>
    <property type="match status" value="1"/>
</dbReference>
<dbReference type="InterPro" id="IPR018060">
    <property type="entry name" value="HTH_AraC"/>
</dbReference>